<reference evidence="3" key="1">
    <citation type="submission" date="2023-07" db="EMBL/GenBank/DDBJ databases">
        <title>draft genome sequence of fig (Ficus carica).</title>
        <authorList>
            <person name="Takahashi T."/>
            <person name="Nishimura K."/>
        </authorList>
    </citation>
    <scope>NUCLEOTIDE SEQUENCE</scope>
</reference>
<comment type="caution">
    <text evidence="3">The sequence shown here is derived from an EMBL/GenBank/DDBJ whole genome shotgun (WGS) entry which is preliminary data.</text>
</comment>
<proteinExistence type="inferred from homology"/>
<dbReference type="AlphaFoldDB" id="A0AA88E5Z6"/>
<evidence type="ECO:0000256" key="1">
    <source>
        <dbReference type="ARBA" id="ARBA00038242"/>
    </source>
</evidence>
<dbReference type="EMBL" id="BTGU01000341">
    <property type="protein sequence ID" value="GMN66586.1"/>
    <property type="molecule type" value="Genomic_DNA"/>
</dbReference>
<dbReference type="PANTHER" id="PTHR31338">
    <property type="entry name" value="POLYKETIDE CYCLASE/DEHYDRASE AND LIPID TRANSPORT SUPERFAMILY PROTEIN"/>
    <property type="match status" value="1"/>
</dbReference>
<evidence type="ECO:0000313" key="3">
    <source>
        <dbReference type="EMBL" id="GMN66586.1"/>
    </source>
</evidence>
<evidence type="ECO:0000313" key="4">
    <source>
        <dbReference type="Proteomes" id="UP001187192"/>
    </source>
</evidence>
<dbReference type="GO" id="GO:0006952">
    <property type="term" value="P:defense response"/>
    <property type="evidence" value="ECO:0007669"/>
    <property type="project" value="InterPro"/>
</dbReference>
<sequence length="157" mass="18013">MAHITKMESQVDVKSSAESFYQIFRNKQYDLPKMCSNLIRDVQLIKGDWESVGSTRKWIFAPADNSFPSEHHIIRVEAIDDKNKSMTINVIDGELKKLYNSYTFTIQAIDKGDGSGSVMKTIVECEKKNEDVPDPTKYFDFADICYKTMDAYFINNA</sequence>
<dbReference type="CDD" id="cd07816">
    <property type="entry name" value="Bet_v1-like"/>
    <property type="match status" value="1"/>
</dbReference>
<dbReference type="Pfam" id="PF00407">
    <property type="entry name" value="Bet_v_1"/>
    <property type="match status" value="1"/>
</dbReference>
<name>A0AA88E5Z6_FICCA</name>
<dbReference type="Gene3D" id="3.30.530.20">
    <property type="match status" value="1"/>
</dbReference>
<comment type="similarity">
    <text evidence="1">Belongs to the MLP family.</text>
</comment>
<protein>
    <recommendedName>
        <fullName evidence="2">Bet v I/Major latex protein domain-containing protein</fullName>
    </recommendedName>
</protein>
<organism evidence="3 4">
    <name type="scientific">Ficus carica</name>
    <name type="common">Common fig</name>
    <dbReference type="NCBI Taxonomy" id="3494"/>
    <lineage>
        <taxon>Eukaryota</taxon>
        <taxon>Viridiplantae</taxon>
        <taxon>Streptophyta</taxon>
        <taxon>Embryophyta</taxon>
        <taxon>Tracheophyta</taxon>
        <taxon>Spermatophyta</taxon>
        <taxon>Magnoliopsida</taxon>
        <taxon>eudicotyledons</taxon>
        <taxon>Gunneridae</taxon>
        <taxon>Pentapetalae</taxon>
        <taxon>rosids</taxon>
        <taxon>fabids</taxon>
        <taxon>Rosales</taxon>
        <taxon>Moraceae</taxon>
        <taxon>Ficeae</taxon>
        <taxon>Ficus</taxon>
    </lineage>
</organism>
<gene>
    <name evidence="3" type="ORF">TIFTF001_035654</name>
</gene>
<dbReference type="InterPro" id="IPR023393">
    <property type="entry name" value="START-like_dom_sf"/>
</dbReference>
<accession>A0AA88E5Z6</accession>
<dbReference type="InterPro" id="IPR000916">
    <property type="entry name" value="Bet_v_I/MLP"/>
</dbReference>
<dbReference type="PANTHER" id="PTHR31338:SF16">
    <property type="entry name" value="POLYKETIDE CYCLASE_DEHYDRASE AND LIPID TRANSPORT SUPERFAMILY PROTEIN"/>
    <property type="match status" value="1"/>
</dbReference>
<keyword evidence="4" id="KW-1185">Reference proteome</keyword>
<dbReference type="InterPro" id="IPR052006">
    <property type="entry name" value="MLP-like"/>
</dbReference>
<dbReference type="Proteomes" id="UP001187192">
    <property type="component" value="Unassembled WGS sequence"/>
</dbReference>
<evidence type="ECO:0000259" key="2">
    <source>
        <dbReference type="SMART" id="SM01037"/>
    </source>
</evidence>
<dbReference type="SUPFAM" id="SSF55961">
    <property type="entry name" value="Bet v1-like"/>
    <property type="match status" value="1"/>
</dbReference>
<feature type="domain" description="Bet v I/Major latex protein" evidence="2">
    <location>
        <begin position="2"/>
        <end position="156"/>
    </location>
</feature>
<dbReference type="SMART" id="SM01037">
    <property type="entry name" value="Bet_v_1"/>
    <property type="match status" value="1"/>
</dbReference>